<keyword evidence="7" id="KW-1185">Reference proteome</keyword>
<evidence type="ECO:0000259" key="5">
    <source>
        <dbReference type="Pfam" id="PF00849"/>
    </source>
</evidence>
<feature type="domain" description="Pseudouridine synthase RsuA/RluA-like" evidence="5">
    <location>
        <begin position="92"/>
        <end position="251"/>
    </location>
</feature>
<dbReference type="GO" id="GO:0140098">
    <property type="term" value="F:catalytic activity, acting on RNA"/>
    <property type="evidence" value="ECO:0007669"/>
    <property type="project" value="UniProtKB-ARBA"/>
</dbReference>
<evidence type="ECO:0000256" key="2">
    <source>
        <dbReference type="ARBA" id="ARBA00031870"/>
    </source>
</evidence>
<reference evidence="6" key="1">
    <citation type="submission" date="2022-06" db="EMBL/GenBank/DDBJ databases">
        <title>Rothia sp. isolated from sandalwood seedling.</title>
        <authorList>
            <person name="Tuikhar N."/>
            <person name="Kirdat K."/>
            <person name="Thorat V."/>
            <person name="Swetha P."/>
            <person name="Padma S."/>
            <person name="Sundararaj R."/>
            <person name="Yadav A."/>
        </authorList>
    </citation>
    <scope>NUCLEOTIDE SEQUENCE</scope>
    <source>
        <strain evidence="6">AR01</strain>
    </source>
</reference>
<dbReference type="GO" id="GO:0003723">
    <property type="term" value="F:RNA binding"/>
    <property type="evidence" value="ECO:0007669"/>
    <property type="project" value="InterPro"/>
</dbReference>
<dbReference type="PANTHER" id="PTHR21600:SF84">
    <property type="entry name" value="PSEUDOURIDINE SYNTHASE RSUA_RLUA-LIKE DOMAIN-CONTAINING PROTEIN"/>
    <property type="match status" value="1"/>
</dbReference>
<dbReference type="InterPro" id="IPR050188">
    <property type="entry name" value="RluA_PseudoU_synthase"/>
</dbReference>
<dbReference type="PANTHER" id="PTHR21600">
    <property type="entry name" value="MITOCHONDRIAL RNA PSEUDOURIDINE SYNTHASE"/>
    <property type="match status" value="1"/>
</dbReference>
<name>A0A9X2KL71_9MICC</name>
<comment type="caution">
    <text evidence="6">The sequence shown here is derived from an EMBL/GenBank/DDBJ whole genome shotgun (WGS) entry which is preliminary data.</text>
</comment>
<dbReference type="InterPro" id="IPR006145">
    <property type="entry name" value="PsdUridine_synth_RsuA/RluA"/>
</dbReference>
<dbReference type="InterPro" id="IPR006224">
    <property type="entry name" value="PsdUridine_synth_RluA-like_CS"/>
</dbReference>
<dbReference type="AlphaFoldDB" id="A0A9X2KL71"/>
<accession>A0A9X2KL71</accession>
<dbReference type="Gene3D" id="3.30.2350.10">
    <property type="entry name" value="Pseudouridine synthase"/>
    <property type="match status" value="1"/>
</dbReference>
<evidence type="ECO:0000313" key="7">
    <source>
        <dbReference type="Proteomes" id="UP001139502"/>
    </source>
</evidence>
<dbReference type="GO" id="GO:0000455">
    <property type="term" value="P:enzyme-directed rRNA pseudouridine synthesis"/>
    <property type="evidence" value="ECO:0007669"/>
    <property type="project" value="TreeGrafter"/>
</dbReference>
<sequence length="319" mass="34328">MPPRDGVSPTRVRLPREGRWACLAAFLTERFPPYDAGATAALFARGDVLGPDGGPLGLDAPYEPGGHAWVFRPLPPEAGPPIELPVLHEDEHLLVVDKPHGLAVTPRGAHVRRTVVTALRASTGNGLLTPAHRLDRLTAGVLLLAKTREARGPLQALFETQRVAKAYEALAPLDPPGAPEVPRHPAAPLELASRIDKRPGVLQAREVEGPPNAFTAVSLLREVPGAAGRLGLYRAMPRTGKTHQIRVHLSSIGRPILGDPLYPRVLPPEEAAELPWLQLLARGVSLTHPLTGERLSLRSARTLEPTATEQQRPPAREAP</sequence>
<dbReference type="SUPFAM" id="SSF55120">
    <property type="entry name" value="Pseudouridine synthase"/>
    <property type="match status" value="1"/>
</dbReference>
<gene>
    <name evidence="6" type="ORF">NBM05_07220</name>
</gene>
<dbReference type="RefSeq" id="WP_254166167.1">
    <property type="nucleotide sequence ID" value="NZ_JANAFB010000014.1"/>
</dbReference>
<dbReference type="PROSITE" id="PS01129">
    <property type="entry name" value="PSI_RLU"/>
    <property type="match status" value="1"/>
</dbReference>
<dbReference type="Pfam" id="PF00849">
    <property type="entry name" value="PseudoU_synth_2"/>
    <property type="match status" value="1"/>
</dbReference>
<proteinExistence type="predicted"/>
<evidence type="ECO:0000313" key="6">
    <source>
        <dbReference type="EMBL" id="MCP3425801.1"/>
    </source>
</evidence>
<comment type="catalytic activity">
    <reaction evidence="1">
        <text>a uridine in RNA = a pseudouridine in RNA</text>
        <dbReference type="Rhea" id="RHEA:48348"/>
        <dbReference type="Rhea" id="RHEA-COMP:12068"/>
        <dbReference type="Rhea" id="RHEA-COMP:12069"/>
        <dbReference type="ChEBI" id="CHEBI:65314"/>
        <dbReference type="ChEBI" id="CHEBI:65315"/>
    </reaction>
</comment>
<organism evidence="6 7">
    <name type="scientific">Rothia santali</name>
    <dbReference type="NCBI Taxonomy" id="2949643"/>
    <lineage>
        <taxon>Bacteria</taxon>
        <taxon>Bacillati</taxon>
        <taxon>Actinomycetota</taxon>
        <taxon>Actinomycetes</taxon>
        <taxon>Micrococcales</taxon>
        <taxon>Micrococcaceae</taxon>
        <taxon>Rothia</taxon>
    </lineage>
</organism>
<dbReference type="GO" id="GO:0009982">
    <property type="term" value="F:pseudouridine synthase activity"/>
    <property type="evidence" value="ECO:0007669"/>
    <property type="project" value="InterPro"/>
</dbReference>
<dbReference type="EMBL" id="JANAFB010000014">
    <property type="protein sequence ID" value="MCP3425801.1"/>
    <property type="molecule type" value="Genomic_DNA"/>
</dbReference>
<feature type="region of interest" description="Disordered" evidence="4">
    <location>
        <begin position="299"/>
        <end position="319"/>
    </location>
</feature>
<evidence type="ECO:0000256" key="1">
    <source>
        <dbReference type="ARBA" id="ARBA00000073"/>
    </source>
</evidence>
<protein>
    <recommendedName>
        <fullName evidence="2">RNA pseudouridylate synthase</fullName>
    </recommendedName>
    <alternativeName>
        <fullName evidence="3">RNA-uridine isomerase</fullName>
    </alternativeName>
</protein>
<dbReference type="InterPro" id="IPR020103">
    <property type="entry name" value="PsdUridine_synth_cat_dom_sf"/>
</dbReference>
<dbReference type="Proteomes" id="UP001139502">
    <property type="component" value="Unassembled WGS sequence"/>
</dbReference>
<evidence type="ECO:0000256" key="3">
    <source>
        <dbReference type="ARBA" id="ARBA00033164"/>
    </source>
</evidence>
<evidence type="ECO:0000256" key="4">
    <source>
        <dbReference type="SAM" id="MobiDB-lite"/>
    </source>
</evidence>